<dbReference type="EMBL" id="MVBK01000049">
    <property type="protein sequence ID" value="OOG24236.1"/>
    <property type="molecule type" value="Genomic_DNA"/>
</dbReference>
<evidence type="ECO:0000259" key="1">
    <source>
        <dbReference type="PROSITE" id="PS50801"/>
    </source>
</evidence>
<dbReference type="Proteomes" id="UP000189462">
    <property type="component" value="Unassembled WGS sequence"/>
</dbReference>
<evidence type="ECO:0000313" key="2">
    <source>
        <dbReference type="EMBL" id="OOG24236.1"/>
    </source>
</evidence>
<dbReference type="STRING" id="108003.B1C78_09120"/>
<dbReference type="PROSITE" id="PS50801">
    <property type="entry name" value="STAS"/>
    <property type="match status" value="1"/>
</dbReference>
<evidence type="ECO:0000313" key="3">
    <source>
        <dbReference type="Proteomes" id="UP000189462"/>
    </source>
</evidence>
<dbReference type="RefSeq" id="WP_077278841.1">
    <property type="nucleotide sequence ID" value="NZ_MVBK01000049.1"/>
</dbReference>
<dbReference type="PANTHER" id="PTHR33495:SF15">
    <property type="entry name" value="STAS DOMAIN-CONTAINING PROTEIN"/>
    <property type="match status" value="1"/>
</dbReference>
<sequence>MGIRYTLGDNGKRAVISVSGRFDFAQQRAFRDAYRDLPSGHMNYVVDLKGVTYVDSAALGMLLLLREHAGGDDARVRITGCTPEVRRVLDIANFPRLFDID</sequence>
<dbReference type="AlphaFoldDB" id="A0A1V3NHI6"/>
<dbReference type="PANTHER" id="PTHR33495">
    <property type="entry name" value="ANTI-SIGMA FACTOR ANTAGONIST TM_1081-RELATED-RELATED"/>
    <property type="match status" value="1"/>
</dbReference>
<dbReference type="InterPro" id="IPR058548">
    <property type="entry name" value="MlaB-like_STAS"/>
</dbReference>
<organism evidence="2 3">
    <name type="scientific">Thioalkalivibrio denitrificans</name>
    <dbReference type="NCBI Taxonomy" id="108003"/>
    <lineage>
        <taxon>Bacteria</taxon>
        <taxon>Pseudomonadati</taxon>
        <taxon>Pseudomonadota</taxon>
        <taxon>Gammaproteobacteria</taxon>
        <taxon>Chromatiales</taxon>
        <taxon>Ectothiorhodospiraceae</taxon>
        <taxon>Thioalkalivibrio</taxon>
    </lineage>
</organism>
<dbReference type="OrthoDB" id="278639at2"/>
<comment type="caution">
    <text evidence="2">The sequence shown here is derived from an EMBL/GenBank/DDBJ whole genome shotgun (WGS) entry which is preliminary data.</text>
</comment>
<keyword evidence="3" id="KW-1185">Reference proteome</keyword>
<dbReference type="CDD" id="cd07043">
    <property type="entry name" value="STAS_anti-anti-sigma_factors"/>
    <property type="match status" value="1"/>
</dbReference>
<name>A0A1V3NHI6_9GAMM</name>
<dbReference type="GO" id="GO:0043856">
    <property type="term" value="F:anti-sigma factor antagonist activity"/>
    <property type="evidence" value="ECO:0007669"/>
    <property type="project" value="TreeGrafter"/>
</dbReference>
<dbReference type="InterPro" id="IPR036513">
    <property type="entry name" value="STAS_dom_sf"/>
</dbReference>
<protein>
    <submittedName>
        <fullName evidence="2">Anti-anti-sigma factor</fullName>
    </submittedName>
</protein>
<dbReference type="Pfam" id="PF13466">
    <property type="entry name" value="STAS_2"/>
    <property type="match status" value="1"/>
</dbReference>
<proteinExistence type="predicted"/>
<feature type="domain" description="STAS" evidence="1">
    <location>
        <begin position="15"/>
        <end position="101"/>
    </location>
</feature>
<dbReference type="Gene3D" id="3.30.750.24">
    <property type="entry name" value="STAS domain"/>
    <property type="match status" value="1"/>
</dbReference>
<dbReference type="InterPro" id="IPR002645">
    <property type="entry name" value="STAS_dom"/>
</dbReference>
<dbReference type="SUPFAM" id="SSF52091">
    <property type="entry name" value="SpoIIaa-like"/>
    <property type="match status" value="1"/>
</dbReference>
<gene>
    <name evidence="2" type="ORF">B1C78_09120</name>
</gene>
<reference evidence="2 3" key="1">
    <citation type="submission" date="2017-02" db="EMBL/GenBank/DDBJ databases">
        <title>Genomic diversity within the haloalkaliphilic genus Thioalkalivibrio.</title>
        <authorList>
            <person name="Ahn A.-C."/>
            <person name="Meier-Kolthoff J."/>
            <person name="Overmars L."/>
            <person name="Richter M."/>
            <person name="Woyke T."/>
            <person name="Sorokin D.Y."/>
            <person name="Muyzer G."/>
        </authorList>
    </citation>
    <scope>NUCLEOTIDE SEQUENCE [LARGE SCALE GENOMIC DNA]</scope>
    <source>
        <strain evidence="2 3">ALJD</strain>
    </source>
</reference>
<accession>A0A1V3NHI6</accession>